<reference evidence="2 9" key="1">
    <citation type="submission" date="2018-08" db="EMBL/GenBank/DDBJ databases">
        <title>Proposal of Muricauda 72 sp.nov. and Muricauda NH166 sp.nov., isolated from seawater.</title>
        <authorList>
            <person name="Cheng H."/>
            <person name="Wu Y.-H."/>
            <person name="Guo L.-L."/>
            <person name="Xu X.-W."/>
        </authorList>
    </citation>
    <scope>NUCLEOTIDE SEQUENCE [LARGE SCALE GENOMIC DNA]</scope>
    <source>
        <strain evidence="2 9">NH166</strain>
    </source>
</reference>
<dbReference type="EMBL" id="QXFJ01000027">
    <property type="protein sequence ID" value="RIV69964.1"/>
    <property type="molecule type" value="Genomic_DNA"/>
</dbReference>
<dbReference type="Proteomes" id="UP000321528">
    <property type="component" value="Unassembled WGS sequence"/>
</dbReference>
<dbReference type="Proteomes" id="UP000284189">
    <property type="component" value="Unassembled WGS sequence"/>
</dbReference>
<dbReference type="InterPro" id="IPR053842">
    <property type="entry name" value="NikA-like"/>
</dbReference>
<dbReference type="EMBL" id="VNWL01000026">
    <property type="protein sequence ID" value="TXK01553.1"/>
    <property type="molecule type" value="Genomic_DNA"/>
</dbReference>
<dbReference type="OrthoDB" id="681025at2"/>
<evidence type="ECO:0000313" key="5">
    <source>
        <dbReference type="EMBL" id="TXJ99202.1"/>
    </source>
</evidence>
<protein>
    <submittedName>
        <fullName evidence="5">MobC family plasmid mobilization relaxosome protein</fullName>
    </submittedName>
    <submittedName>
        <fullName evidence="2">Plasmid mobilization relaxosome protein MobC</fullName>
    </submittedName>
</protein>
<gene>
    <name evidence="2" type="primary">mobC</name>
    <name evidence="4" type="ORF">D2U88_02795</name>
    <name evidence="3" type="ORF">D2U88_11180</name>
    <name evidence="2" type="ORF">D2U88_12535</name>
    <name evidence="1" type="ORF">D2U88_17705</name>
    <name evidence="8" type="ORF">FQ019_02775</name>
    <name evidence="7" type="ORF">FQ019_11085</name>
    <name evidence="6" type="ORF">FQ019_12415</name>
    <name evidence="5" type="ORF">FQ019_17500</name>
</gene>
<dbReference type="EMBL" id="VNWL01000024">
    <property type="protein sequence ID" value="TXK01762.1"/>
    <property type="molecule type" value="Genomic_DNA"/>
</dbReference>
<dbReference type="EMBL" id="QXFJ01000008">
    <property type="protein sequence ID" value="RIV73976.1"/>
    <property type="molecule type" value="Genomic_DNA"/>
</dbReference>
<name>A0A418N687_9FLAO</name>
<evidence type="ECO:0000313" key="6">
    <source>
        <dbReference type="EMBL" id="TXK01553.1"/>
    </source>
</evidence>
<evidence type="ECO:0000313" key="10">
    <source>
        <dbReference type="Proteomes" id="UP000321528"/>
    </source>
</evidence>
<comment type="caution">
    <text evidence="2">The sequence shown here is derived from an EMBL/GenBank/DDBJ whole genome shotgun (WGS) entry which is preliminary data.</text>
</comment>
<evidence type="ECO:0000313" key="7">
    <source>
        <dbReference type="EMBL" id="TXK01762.1"/>
    </source>
</evidence>
<keyword evidence="10" id="KW-1185">Reference proteome</keyword>
<dbReference type="EMBL" id="QXFJ01000025">
    <property type="protein sequence ID" value="RIV70165.1"/>
    <property type="molecule type" value="Genomic_DNA"/>
</dbReference>
<evidence type="ECO:0000313" key="2">
    <source>
        <dbReference type="EMBL" id="RIV69964.1"/>
    </source>
</evidence>
<accession>A0A418N687</accession>
<sequence>MARPRKDISKQRTIVIAFRVSQSEYLIITKNAETIGLSTAEYIRRKCTGKSLPTKKVNPMDRKLFVELSRVGNNLNQLARVSNSGIRAPFSISKQLGEVKMLLQQLKSNISNNDR</sequence>
<dbReference type="EMBL" id="VNWL01000030">
    <property type="protein sequence ID" value="TXJ99202.1"/>
    <property type="molecule type" value="Genomic_DNA"/>
</dbReference>
<dbReference type="EMBL" id="VNWL01000007">
    <property type="protein sequence ID" value="TXK07665.1"/>
    <property type="molecule type" value="Genomic_DNA"/>
</dbReference>
<dbReference type="EMBL" id="QXFJ01000031">
    <property type="protein sequence ID" value="RIV67381.1"/>
    <property type="molecule type" value="Genomic_DNA"/>
</dbReference>
<evidence type="ECO:0000313" key="8">
    <source>
        <dbReference type="EMBL" id="TXK07665.1"/>
    </source>
</evidence>
<evidence type="ECO:0000313" key="3">
    <source>
        <dbReference type="EMBL" id="RIV70165.1"/>
    </source>
</evidence>
<proteinExistence type="predicted"/>
<evidence type="ECO:0000313" key="4">
    <source>
        <dbReference type="EMBL" id="RIV73976.1"/>
    </source>
</evidence>
<evidence type="ECO:0000313" key="9">
    <source>
        <dbReference type="Proteomes" id="UP000284189"/>
    </source>
</evidence>
<dbReference type="RefSeq" id="WP_119638764.1">
    <property type="nucleotide sequence ID" value="NZ_QXFJ01000008.1"/>
</dbReference>
<dbReference type="Pfam" id="PF21983">
    <property type="entry name" value="NikA-like"/>
    <property type="match status" value="1"/>
</dbReference>
<evidence type="ECO:0000313" key="1">
    <source>
        <dbReference type="EMBL" id="RIV67381.1"/>
    </source>
</evidence>
<reference evidence="5 10" key="2">
    <citation type="submission" date="2019-07" db="EMBL/GenBank/DDBJ databases">
        <title>Draft genome of two Muricauda strains isolated from deep sea.</title>
        <authorList>
            <person name="Sun C."/>
        </authorList>
    </citation>
    <scope>NUCLEOTIDE SEQUENCE [LARGE SCALE GENOMIC DNA]</scope>
    <source>
        <strain evidence="5 10">NH166</strain>
    </source>
</reference>
<dbReference type="AlphaFoldDB" id="A0A418N687"/>
<organism evidence="2 9">
    <name type="scientific">Flagellimonas aequoris</name>
    <dbReference type="NCBI Taxonomy" id="2306997"/>
    <lineage>
        <taxon>Bacteria</taxon>
        <taxon>Pseudomonadati</taxon>
        <taxon>Bacteroidota</taxon>
        <taxon>Flavobacteriia</taxon>
        <taxon>Flavobacteriales</taxon>
        <taxon>Flavobacteriaceae</taxon>
        <taxon>Flagellimonas</taxon>
    </lineage>
</organism>